<dbReference type="AlphaFoldDB" id="A0A239JFC7"/>
<keyword evidence="2" id="KW-0238">DNA-binding</keyword>
<dbReference type="PRINTS" id="PR00038">
    <property type="entry name" value="HTHLUXR"/>
</dbReference>
<keyword evidence="1" id="KW-0805">Transcription regulation</keyword>
<dbReference type="EMBL" id="FZNR01000035">
    <property type="protein sequence ID" value="SNT04517.1"/>
    <property type="molecule type" value="Genomic_DNA"/>
</dbReference>
<dbReference type="GO" id="GO:0006355">
    <property type="term" value="P:regulation of DNA-templated transcription"/>
    <property type="evidence" value="ECO:0007669"/>
    <property type="project" value="InterPro"/>
</dbReference>
<dbReference type="Pfam" id="PF13191">
    <property type="entry name" value="AAA_16"/>
    <property type="match status" value="1"/>
</dbReference>
<evidence type="ECO:0000256" key="3">
    <source>
        <dbReference type="ARBA" id="ARBA00023163"/>
    </source>
</evidence>
<name>A0A239JFC7_9ACTN</name>
<organism evidence="6 7">
    <name type="scientific">Actinoplanes regularis</name>
    <dbReference type="NCBI Taxonomy" id="52697"/>
    <lineage>
        <taxon>Bacteria</taxon>
        <taxon>Bacillati</taxon>
        <taxon>Actinomycetota</taxon>
        <taxon>Actinomycetes</taxon>
        <taxon>Micromonosporales</taxon>
        <taxon>Micromonosporaceae</taxon>
        <taxon>Actinoplanes</taxon>
    </lineage>
</organism>
<dbReference type="InterPro" id="IPR036388">
    <property type="entry name" value="WH-like_DNA-bd_sf"/>
</dbReference>
<proteinExistence type="predicted"/>
<dbReference type="SUPFAM" id="SSF52540">
    <property type="entry name" value="P-loop containing nucleoside triphosphate hydrolases"/>
    <property type="match status" value="1"/>
</dbReference>
<evidence type="ECO:0000313" key="6">
    <source>
        <dbReference type="EMBL" id="SNT04517.1"/>
    </source>
</evidence>
<evidence type="ECO:0000259" key="5">
    <source>
        <dbReference type="PROSITE" id="PS50043"/>
    </source>
</evidence>
<dbReference type="Pfam" id="PF00196">
    <property type="entry name" value="GerE"/>
    <property type="match status" value="1"/>
</dbReference>
<feature type="domain" description="HTH luxR-type" evidence="5">
    <location>
        <begin position="709"/>
        <end position="767"/>
    </location>
</feature>
<dbReference type="InterPro" id="IPR041664">
    <property type="entry name" value="AAA_16"/>
</dbReference>
<dbReference type="PANTHER" id="PTHR44688:SF16">
    <property type="entry name" value="DNA-BINDING TRANSCRIPTIONAL ACTIVATOR DEVR_DOSR"/>
    <property type="match status" value="1"/>
</dbReference>
<evidence type="ECO:0000313" key="7">
    <source>
        <dbReference type="Proteomes" id="UP000198415"/>
    </source>
</evidence>
<dbReference type="SUPFAM" id="SSF46894">
    <property type="entry name" value="C-terminal effector domain of the bipartite response regulators"/>
    <property type="match status" value="1"/>
</dbReference>
<dbReference type="InterPro" id="IPR027417">
    <property type="entry name" value="P-loop_NTPase"/>
</dbReference>
<evidence type="ECO:0000256" key="4">
    <source>
        <dbReference type="SAM" id="MobiDB-lite"/>
    </source>
</evidence>
<evidence type="ECO:0000256" key="1">
    <source>
        <dbReference type="ARBA" id="ARBA00023015"/>
    </source>
</evidence>
<dbReference type="PANTHER" id="PTHR44688">
    <property type="entry name" value="DNA-BINDING TRANSCRIPTIONAL ACTIVATOR DEVR_DOSR"/>
    <property type="match status" value="1"/>
</dbReference>
<reference evidence="6 7" key="1">
    <citation type="submission" date="2017-06" db="EMBL/GenBank/DDBJ databases">
        <authorList>
            <person name="Kim H.J."/>
            <person name="Triplett B.A."/>
        </authorList>
    </citation>
    <scope>NUCLEOTIDE SEQUENCE [LARGE SCALE GENOMIC DNA]</scope>
    <source>
        <strain evidence="6 7">DSM 43151</strain>
    </source>
</reference>
<accession>A0A239JFC7</accession>
<keyword evidence="3" id="KW-0804">Transcription</keyword>
<dbReference type="PROSITE" id="PS50043">
    <property type="entry name" value="HTH_LUXR_2"/>
    <property type="match status" value="1"/>
</dbReference>
<dbReference type="Gene3D" id="1.10.10.10">
    <property type="entry name" value="Winged helix-like DNA-binding domain superfamily/Winged helix DNA-binding domain"/>
    <property type="match status" value="1"/>
</dbReference>
<gene>
    <name evidence="6" type="ORF">SAMN06264365_1359</name>
</gene>
<dbReference type="Proteomes" id="UP000198415">
    <property type="component" value="Unassembled WGS sequence"/>
</dbReference>
<dbReference type="CDD" id="cd06170">
    <property type="entry name" value="LuxR_C_like"/>
    <property type="match status" value="1"/>
</dbReference>
<protein>
    <submittedName>
        <fullName evidence="6">Predicted ATPase</fullName>
    </submittedName>
</protein>
<dbReference type="InterPro" id="IPR016032">
    <property type="entry name" value="Sig_transdc_resp-reg_C-effctor"/>
</dbReference>
<dbReference type="InterPro" id="IPR000792">
    <property type="entry name" value="Tscrpt_reg_LuxR_C"/>
</dbReference>
<evidence type="ECO:0000256" key="2">
    <source>
        <dbReference type="ARBA" id="ARBA00023125"/>
    </source>
</evidence>
<sequence length="767" mass="81555">MLLISGPVGSGKTALLQEMAACAGRRDGRAFVVTGSARERLHPYGVLARLIQSMCVAGMADPLPGGLGADEDFFEMMHRVSAAFRDFSARCPVVVGVDDVHFVDEPSLRALSYLIRRIETTAAVVVVNESTSYERDMVDLRAELLHLPFCHRVRLAPLTRDDIAEQLHQRLGAGSGGAYARFCAQVTGGVPLLLQGLIDDLVTAPGPVGGEPGPNFRQAVLRGLHRCTSSTAEVARAMAVLGDFAAPELVAELGSVDVALVGESIRDLREMGLLERKSFRHPHIRAAVLAGIPGPSLPEIHSRAAVLLHQSGAPAHAVAEQLIAAQDGGKASWRVSILCEAAREALASGDVDSAVLSLRHAVSASADESQRAYAGVHLAEALWHTDPSRAARGLDELGKDARAGLITGPETLIAVNQLLWWGEFAQADELLWLVDDEDYGDSTLAHLWTLFCQVGGGAGLCDESRPPVDSQLAQSGAMAAAAYLSSAASLIFDGAPTDRPDRMLLGLRAGAPLTPALYALVLLVQTGRLDEVVSWCDRLLKEEWIHRSPMRRVMIRTVESVALLRSGDSSGALRGIREVFGTVPPAAWGVVVGLPMSVAVRASTDLGDTHAARSYLAVPVPPAMFDTPFAVPYLLALGWCHLAMGHPQSALMYARSCLGLTAKWGVDATGIAAGPLGLEISRPLPPAAEPVDSDEEAPGWNRREPSPAATDDSAGLTDAEQRVAALAAAGSTNRQIAERLFITVSTVEQHLTKVYRKLNVRSRSGLR</sequence>
<dbReference type="GO" id="GO:0003677">
    <property type="term" value="F:DNA binding"/>
    <property type="evidence" value="ECO:0007669"/>
    <property type="project" value="UniProtKB-KW"/>
</dbReference>
<feature type="region of interest" description="Disordered" evidence="4">
    <location>
        <begin position="683"/>
        <end position="716"/>
    </location>
</feature>
<keyword evidence="7" id="KW-1185">Reference proteome</keyword>
<dbReference type="SMART" id="SM00421">
    <property type="entry name" value="HTH_LUXR"/>
    <property type="match status" value="1"/>
</dbReference>
<dbReference type="Gene3D" id="3.40.50.300">
    <property type="entry name" value="P-loop containing nucleotide triphosphate hydrolases"/>
    <property type="match status" value="1"/>
</dbReference>